<dbReference type="EMBL" id="WSRR01000013">
    <property type="protein sequence ID" value="MVX61081.1"/>
    <property type="molecule type" value="Genomic_DNA"/>
</dbReference>
<dbReference type="CDD" id="cd03801">
    <property type="entry name" value="GT4_PimA-like"/>
    <property type="match status" value="1"/>
</dbReference>
<dbReference type="Gene3D" id="3.40.50.2000">
    <property type="entry name" value="Glycogen Phosphorylase B"/>
    <property type="match status" value="1"/>
</dbReference>
<dbReference type="GO" id="GO:0009103">
    <property type="term" value="P:lipopolysaccharide biosynthetic process"/>
    <property type="evidence" value="ECO:0007669"/>
    <property type="project" value="TreeGrafter"/>
</dbReference>
<keyword evidence="1 2" id="KW-0808">Transferase</keyword>
<sequence>MTDECAHEIKVLYITFIDIKANQNSGSSVRPLRMLQAFSDMGCSVTVLEGQQNRVFDRHRRVSRILNGLKRGERYDLCYVEPPSGPFLCPTDLALLKRLKHHGIPIGLFYRDAYYLFPDSFSSKIPLKDAAIAYMTKRDRKVFSKTCSIIYVPTASFGRLVSFPTKTKPLPPGCSGFEQQLIEGKSEELTAIYVGGVSEEYGSPLVLDSFMRARQKGYSVKLIFVCPEGSWSFLPERYQAFERYDWLEVVHASGAGLEAYYQRADFGIIPRLRTPYNDIAFPVKLVEYLSHGLPLLSTDCTAVEEFVSRWNIGLIANDSVASFSDAIMDFAKMQNVREAYRDAIIEACDKNSWGQRAYSVIEDLVSVSSSDS</sequence>
<name>A0A6N8JMI0_9ACTN</name>
<gene>
    <name evidence="2" type="ORF">GKZ27_06400</name>
</gene>
<dbReference type="SUPFAM" id="SSF53756">
    <property type="entry name" value="UDP-Glycosyltransferase/glycogen phosphorylase"/>
    <property type="match status" value="1"/>
</dbReference>
<dbReference type="OrthoDB" id="9801492at2"/>
<protein>
    <submittedName>
        <fullName evidence="2">Glycosyltransferase</fullName>
    </submittedName>
</protein>
<dbReference type="GO" id="GO:0016757">
    <property type="term" value="F:glycosyltransferase activity"/>
    <property type="evidence" value="ECO:0007669"/>
    <property type="project" value="TreeGrafter"/>
</dbReference>
<dbReference type="AlphaFoldDB" id="A0A6N8JMI0"/>
<dbReference type="PANTHER" id="PTHR46401">
    <property type="entry name" value="GLYCOSYLTRANSFERASE WBBK-RELATED"/>
    <property type="match status" value="1"/>
</dbReference>
<keyword evidence="3" id="KW-1185">Reference proteome</keyword>
<evidence type="ECO:0000313" key="3">
    <source>
        <dbReference type="Proteomes" id="UP000463388"/>
    </source>
</evidence>
<dbReference type="Proteomes" id="UP000463388">
    <property type="component" value="Unassembled WGS sequence"/>
</dbReference>
<dbReference type="RefSeq" id="WP_160346025.1">
    <property type="nucleotide sequence ID" value="NZ_WSRR01000013.1"/>
</dbReference>
<accession>A0A6N8JMI0</accession>
<organism evidence="2 3">
    <name type="scientific">Adlercreutzia mucosicola</name>
    <dbReference type="NCBI Taxonomy" id="580026"/>
    <lineage>
        <taxon>Bacteria</taxon>
        <taxon>Bacillati</taxon>
        <taxon>Actinomycetota</taxon>
        <taxon>Coriobacteriia</taxon>
        <taxon>Eggerthellales</taxon>
        <taxon>Eggerthellaceae</taxon>
        <taxon>Adlercreutzia</taxon>
    </lineage>
</organism>
<reference evidence="2 3" key="1">
    <citation type="submission" date="2019-12" db="EMBL/GenBank/DDBJ databases">
        <title>Microbes associate with the intestines of laboratory mice.</title>
        <authorList>
            <person name="Navarre W."/>
            <person name="Wong E."/>
        </authorList>
    </citation>
    <scope>NUCLEOTIDE SEQUENCE [LARGE SCALE GENOMIC DNA]</scope>
    <source>
        <strain evidence="2 3">NM66_B29</strain>
    </source>
</reference>
<proteinExistence type="predicted"/>
<dbReference type="Pfam" id="PF13692">
    <property type="entry name" value="Glyco_trans_1_4"/>
    <property type="match status" value="1"/>
</dbReference>
<evidence type="ECO:0000256" key="1">
    <source>
        <dbReference type="ARBA" id="ARBA00022679"/>
    </source>
</evidence>
<evidence type="ECO:0000313" key="2">
    <source>
        <dbReference type="EMBL" id="MVX61081.1"/>
    </source>
</evidence>
<dbReference type="PANTHER" id="PTHR46401:SF2">
    <property type="entry name" value="GLYCOSYLTRANSFERASE WBBK-RELATED"/>
    <property type="match status" value="1"/>
</dbReference>
<comment type="caution">
    <text evidence="2">The sequence shown here is derived from an EMBL/GenBank/DDBJ whole genome shotgun (WGS) entry which is preliminary data.</text>
</comment>